<evidence type="ECO:0000256" key="1">
    <source>
        <dbReference type="ARBA" id="ARBA00007964"/>
    </source>
</evidence>
<comment type="similarity">
    <text evidence="1">Belongs to the prephenate/arogenate dehydrogenase family.</text>
</comment>
<dbReference type="PANTHER" id="PTHR21363:SF0">
    <property type="entry name" value="PREPHENATE DEHYDROGENASE [NADP(+)]"/>
    <property type="match status" value="1"/>
</dbReference>
<dbReference type="Gene3D" id="3.40.50.720">
    <property type="entry name" value="NAD(P)-binding Rossmann-like Domain"/>
    <property type="match status" value="1"/>
</dbReference>
<dbReference type="GO" id="GO:0008977">
    <property type="term" value="F:prephenate dehydrogenase (NAD+) activity"/>
    <property type="evidence" value="ECO:0007669"/>
    <property type="project" value="UniProtKB-EC"/>
</dbReference>
<dbReference type="InterPro" id="IPR003099">
    <property type="entry name" value="Prephen_DH"/>
</dbReference>
<dbReference type="SUPFAM" id="SSF48179">
    <property type="entry name" value="6-phosphogluconate dehydrogenase C-terminal domain-like"/>
    <property type="match status" value="1"/>
</dbReference>
<feature type="region of interest" description="Disordered" evidence="3">
    <location>
        <begin position="356"/>
        <end position="397"/>
    </location>
</feature>
<evidence type="ECO:0000313" key="6">
    <source>
        <dbReference type="Proteomes" id="UP001550739"/>
    </source>
</evidence>
<evidence type="ECO:0000256" key="2">
    <source>
        <dbReference type="ARBA" id="ARBA00023002"/>
    </source>
</evidence>
<feature type="domain" description="Prephenate/arogenate dehydrogenase" evidence="4">
    <location>
        <begin position="2"/>
        <end position="281"/>
    </location>
</feature>
<dbReference type="SUPFAM" id="SSF51735">
    <property type="entry name" value="NAD(P)-binding Rossmann-fold domains"/>
    <property type="match status" value="1"/>
</dbReference>
<keyword evidence="2 5" id="KW-0560">Oxidoreductase</keyword>
<dbReference type="EC" id="1.3.1.12" evidence="5"/>
<dbReference type="EMBL" id="JBEZVE010000005">
    <property type="protein sequence ID" value="MEU3781200.1"/>
    <property type="molecule type" value="Genomic_DNA"/>
</dbReference>
<dbReference type="InterPro" id="IPR046826">
    <property type="entry name" value="PDH_N"/>
</dbReference>
<dbReference type="RefSeq" id="WP_334581080.1">
    <property type="nucleotide sequence ID" value="NZ_JBEZVE010000005.1"/>
</dbReference>
<organism evidence="5 6">
    <name type="scientific">Streptomyces sp. 900129855</name>
    <dbReference type="NCBI Taxonomy" id="3155129"/>
    <lineage>
        <taxon>Bacteria</taxon>
        <taxon>Bacillati</taxon>
        <taxon>Actinomycetota</taxon>
        <taxon>Actinomycetes</taxon>
        <taxon>Kitasatosporales</taxon>
        <taxon>Streptomycetaceae</taxon>
        <taxon>Streptomyces</taxon>
    </lineage>
</organism>
<protein>
    <submittedName>
        <fullName evidence="5">Prephenate dehydrogenase</fullName>
        <ecNumber evidence="5">1.3.1.12</ecNumber>
    </submittedName>
</protein>
<proteinExistence type="inferred from homology"/>
<dbReference type="NCBIfam" id="NF005112">
    <property type="entry name" value="PRK06545.2-4"/>
    <property type="match status" value="1"/>
</dbReference>
<dbReference type="PANTHER" id="PTHR21363">
    <property type="entry name" value="PREPHENATE DEHYDROGENASE"/>
    <property type="match status" value="1"/>
</dbReference>
<dbReference type="InterPro" id="IPR050812">
    <property type="entry name" value="Preph/Arog_dehydrog"/>
</dbReference>
<evidence type="ECO:0000313" key="5">
    <source>
        <dbReference type="EMBL" id="MEU3781200.1"/>
    </source>
</evidence>
<dbReference type="InterPro" id="IPR008927">
    <property type="entry name" value="6-PGluconate_DH-like_C_sf"/>
</dbReference>
<evidence type="ECO:0000259" key="4">
    <source>
        <dbReference type="PROSITE" id="PS51176"/>
    </source>
</evidence>
<accession>A0ABV2ZGE9</accession>
<evidence type="ECO:0000256" key="3">
    <source>
        <dbReference type="SAM" id="MobiDB-lite"/>
    </source>
</evidence>
<dbReference type="Gene3D" id="1.10.3660.10">
    <property type="entry name" value="6-phosphogluconate dehydrogenase C-terminal like domain"/>
    <property type="match status" value="1"/>
</dbReference>
<reference evidence="5 6" key="1">
    <citation type="submission" date="2024-06" db="EMBL/GenBank/DDBJ databases">
        <title>The Natural Products Discovery Center: Release of the First 8490 Sequenced Strains for Exploring Actinobacteria Biosynthetic Diversity.</title>
        <authorList>
            <person name="Kalkreuter E."/>
            <person name="Kautsar S.A."/>
            <person name="Yang D."/>
            <person name="Bader C.D."/>
            <person name="Teijaro C.N."/>
            <person name="Fluegel L."/>
            <person name="Davis C.M."/>
            <person name="Simpson J.R."/>
            <person name="Lauterbach L."/>
            <person name="Steele A.D."/>
            <person name="Gui C."/>
            <person name="Meng S."/>
            <person name="Li G."/>
            <person name="Viehrig K."/>
            <person name="Ye F."/>
            <person name="Su P."/>
            <person name="Kiefer A.F."/>
            <person name="Nichols A."/>
            <person name="Cepeda A.J."/>
            <person name="Yan W."/>
            <person name="Fan B."/>
            <person name="Jiang Y."/>
            <person name="Adhikari A."/>
            <person name="Zheng C.-J."/>
            <person name="Schuster L."/>
            <person name="Cowan T.M."/>
            <person name="Smanski M.J."/>
            <person name="Chevrette M.G."/>
            <person name="De Carvalho L.P.S."/>
            <person name="Shen B."/>
        </authorList>
    </citation>
    <scope>NUCLEOTIDE SEQUENCE [LARGE SCALE GENOMIC DNA]</scope>
    <source>
        <strain evidence="5 6">NPDC033843</strain>
    </source>
</reference>
<dbReference type="CDD" id="cd02116">
    <property type="entry name" value="ACT"/>
    <property type="match status" value="1"/>
</dbReference>
<dbReference type="Pfam" id="PF02153">
    <property type="entry name" value="PDH_N"/>
    <property type="match status" value="1"/>
</dbReference>
<dbReference type="InterPro" id="IPR046825">
    <property type="entry name" value="PDH_C"/>
</dbReference>
<name>A0ABV2ZGE9_9ACTN</name>
<gene>
    <name evidence="5" type="ORF">AB0E89_11525</name>
</gene>
<keyword evidence="6" id="KW-1185">Reference proteome</keyword>
<dbReference type="NCBIfam" id="NF005109">
    <property type="entry name" value="PRK06545.2-1"/>
    <property type="match status" value="1"/>
</dbReference>
<dbReference type="PROSITE" id="PS51176">
    <property type="entry name" value="PDH_ADH"/>
    <property type="match status" value="1"/>
</dbReference>
<sequence>MRTAAVVGTGLIGTSVALALTRRGVRVHLLDADESAARTAAALGAGTVGPPTAPADIAVLAVPPGSVGEVLAKQQSNGLARSYTDVASVKTGPERDVFALADPSCYIGGHPMAGRELSGPLAASATLFEGRSWVLTPTPDTATETLNRALEVASLCAAVPVVMQSAAHDRAVALVSHTPHLVASLMAARLEHMPEDASQLAGQGVRDVTRIAGGDPRLWGDILDANATAVADVLQELAVDLTVAVSALRGLATDDADERAEGLMLVADLLGRGRKGRERVPGKHGEKPSHCTPVHVLIGDQAGELARLLATVAELGVNVEEVSIDHSPGERSGLVELLVEPASAVRMARRLTDYGWTVQRPPGHTGTPAVPTAEPAPRTGPLPAGTAGGRSRAPARG</sequence>
<dbReference type="InterPro" id="IPR036291">
    <property type="entry name" value="NAD(P)-bd_dom_sf"/>
</dbReference>
<dbReference type="Proteomes" id="UP001550739">
    <property type="component" value="Unassembled WGS sequence"/>
</dbReference>
<comment type="caution">
    <text evidence="5">The sequence shown here is derived from an EMBL/GenBank/DDBJ whole genome shotgun (WGS) entry which is preliminary data.</text>
</comment>
<dbReference type="Pfam" id="PF20463">
    <property type="entry name" value="PDH_C"/>
    <property type="match status" value="1"/>
</dbReference>